<sequence>MKGKEHHDSRDKETRTMDSERTAVSRQPAATQGGEGGKDYAESPLSGAAHVMSDRRVMEELETSAEKGLSSQKATALHQQWGDNILEPPPKPSPWKLLGRQILNAMTMVLLAAMAVSFGTQDWIEAGVIAALVALNVTVGFTQEWKAEKTVAALASVGAPVAQVVRDGKEIDSRVEEVVPGDIIVLTPGSIVPADARLLEGFVSNIETDEALLTGESLPVAKQSEVLEDPHIPLGDRLNMVYAGSQVTKGRARAVVVSTGMNTELGKIAEAIERKVKPTETGWKAKWYKVQVALGVKGTTPLQMKLNKLAYLLLSIAILLAIVVVASTGFTDIDNSIATYAVATAVSILPASLIAVVSLTLATASRELAKRNALVRRMDAIEGLSIVTDICSDKTGTLTVGKMVMKKAWVPARLQDPANKDSGRVDITVGQSYEVETGSDPYYPRGVVRYIDNDKPLVTEVSEGSEDSGDSSDDGSGEDVVHPTDMENNMANMALCASLCNMATIHKSKEGNWQASGDATEIALQVFAHKLGRGKPHMTHAKRHHHPQAGAAQPPSLQRAGSTHSANEKAVPLDGHYKLVIEHPFDSTVKRMSTAWRFVKEDGTENEKECLVFMKGAVERVLDRCESVGLGNDAVLLDESRKAEIISRMDALAAEGLRVLCLSGKVLQQSPETVKAIPRDELESGLRFLGLAGIYDPPRPESRGAVLEATQAGITTRMLTGDHPATASAIAKAVAILREDHPKGAVMTGQQFDALSEQEIDALPELPVVIARCAPETKVRMVEALHRRKVWGMTRFAVMTGDGVNDSPALKRADVGVAMGLAGADVAKSVSDIILADDNFASITRAIRKGRGTLMNLSKFLLYLLSGNIAEVLVLIVGLAFLNKDHVSVYPLSPVAALWINTIAAGPPALALGLEPTAKDAMEKSPRAYKTIFTLSWYCDLVFYGILIGSLSIANFVIVVWGRGNGDLGINCNEGSYNDSCETQCKHLEKGLFQMDLMDNKLLLWSAFALSLSVFPVLYIPKISDYAFQVLGLKWEWGIVFGMVLVYLVCTELYKLLKRTIIKAEPGGPKVTEKNLPRFETIAP</sequence>
<proteinExistence type="predicted"/>
<keyword evidence="2" id="KW-1185">Reference proteome</keyword>
<accession>A0ACC2WE57</accession>
<organism evidence="1 2">
    <name type="scientific">Naganishia friedmannii</name>
    <dbReference type="NCBI Taxonomy" id="89922"/>
    <lineage>
        <taxon>Eukaryota</taxon>
        <taxon>Fungi</taxon>
        <taxon>Dikarya</taxon>
        <taxon>Basidiomycota</taxon>
        <taxon>Agaricomycotina</taxon>
        <taxon>Tremellomycetes</taxon>
        <taxon>Filobasidiales</taxon>
        <taxon>Filobasidiaceae</taxon>
        <taxon>Naganishia</taxon>
    </lineage>
</organism>
<evidence type="ECO:0000313" key="1">
    <source>
        <dbReference type="EMBL" id="KAJ9109136.1"/>
    </source>
</evidence>
<evidence type="ECO:0000313" key="2">
    <source>
        <dbReference type="Proteomes" id="UP001227268"/>
    </source>
</evidence>
<dbReference type="EMBL" id="JASBWT010000001">
    <property type="protein sequence ID" value="KAJ9109136.1"/>
    <property type="molecule type" value="Genomic_DNA"/>
</dbReference>
<protein>
    <submittedName>
        <fullName evidence="1">Uncharacterized protein</fullName>
    </submittedName>
</protein>
<name>A0ACC2WE57_9TREE</name>
<dbReference type="Proteomes" id="UP001227268">
    <property type="component" value="Unassembled WGS sequence"/>
</dbReference>
<reference evidence="1" key="1">
    <citation type="submission" date="2023-04" db="EMBL/GenBank/DDBJ databases">
        <title>Draft Genome sequencing of Naganishia species isolated from polar environments using Oxford Nanopore Technology.</title>
        <authorList>
            <person name="Leo P."/>
            <person name="Venkateswaran K."/>
        </authorList>
    </citation>
    <scope>NUCLEOTIDE SEQUENCE</scope>
    <source>
        <strain evidence="1">MNA-CCFEE 5423</strain>
    </source>
</reference>
<comment type="caution">
    <text evidence="1">The sequence shown here is derived from an EMBL/GenBank/DDBJ whole genome shotgun (WGS) entry which is preliminary data.</text>
</comment>
<gene>
    <name evidence="1" type="ORF">QFC21_000464</name>
</gene>